<feature type="region of interest" description="Disordered" evidence="1">
    <location>
        <begin position="73"/>
        <end position="101"/>
    </location>
</feature>
<dbReference type="EMBL" id="BMZE01000001">
    <property type="protein sequence ID" value="GHA15103.1"/>
    <property type="molecule type" value="Genomic_DNA"/>
</dbReference>
<feature type="region of interest" description="Disordered" evidence="1">
    <location>
        <begin position="1"/>
        <end position="24"/>
    </location>
</feature>
<evidence type="ECO:0000256" key="1">
    <source>
        <dbReference type="SAM" id="MobiDB-lite"/>
    </source>
</evidence>
<evidence type="ECO:0000313" key="2">
    <source>
        <dbReference type="EMBL" id="GHA15103.1"/>
    </source>
</evidence>
<organism evidence="2 3">
    <name type="scientific">Devosia pacifica</name>
    <dbReference type="NCBI Taxonomy" id="1335967"/>
    <lineage>
        <taxon>Bacteria</taxon>
        <taxon>Pseudomonadati</taxon>
        <taxon>Pseudomonadota</taxon>
        <taxon>Alphaproteobacteria</taxon>
        <taxon>Hyphomicrobiales</taxon>
        <taxon>Devosiaceae</taxon>
        <taxon>Devosia</taxon>
    </lineage>
</organism>
<gene>
    <name evidence="2" type="ORF">GCM10007989_07320</name>
</gene>
<sequence>MVDLPPGFRITQQGAPRQPNPAIPEGFRVVQPGQQSRPSTGPSIQVGGRTISMDEYMSMSDEERQAIRAGIAQANPSVDPVTEPSAQPQEQRDEWRRGTLAPVEVNRSTGAFRPAVPQIAMDAWSAITLPGDVARGDVSDFDPGVGFQNMSEQSLDRAASLAGGMAPGAPVGRPGVFSTSTGQRVPTHVQRALERGGIRAEEVGPRVSQMGPGAIAADISPSMQSLAMGAAERPGMGQAEIAQLLMGRAAGARGRIQSQVDDVLGPSVSRGEWSADLDALRAATSPLYRESFSRAGPVNVMGIAARIDEMIPNYTGRAQRRLQQIQRDLYEGDSLTTNPARLFSLRNELDDMLDDPNIGRVREVIGDVRGMVDSELAQRVPDIKRADAQWQEIARQSEAFDQGRKMFGGGAEAIDPRDYERMQVTASQPSGVAPGPSAAPMAMRQGARNEIDRLIGTGSRNRTSLAAAIRGEGGWNRDKLAQTFGDDRADEVIRLFDNEATMALTEERVTGGAVTGLRRAAGEDLRPRQQEAPIFQGPTGIDIGNLLRRGASRATGGITERIAERQNDEILRSLMETGGWYENRSTPETLAIIRALLTTGAAEDASIEESLQGLIRWQ</sequence>
<reference evidence="2" key="1">
    <citation type="journal article" date="2014" name="Int. J. Syst. Evol. Microbiol.">
        <title>Complete genome sequence of Corynebacterium casei LMG S-19264T (=DSM 44701T), isolated from a smear-ripened cheese.</title>
        <authorList>
            <consortium name="US DOE Joint Genome Institute (JGI-PGF)"/>
            <person name="Walter F."/>
            <person name="Albersmeier A."/>
            <person name="Kalinowski J."/>
            <person name="Ruckert C."/>
        </authorList>
    </citation>
    <scope>NUCLEOTIDE SEQUENCE</scope>
    <source>
        <strain evidence="2">KCTC 32437</strain>
    </source>
</reference>
<keyword evidence="3" id="KW-1185">Reference proteome</keyword>
<name>A0A918RZQ2_9HYPH</name>
<protein>
    <submittedName>
        <fullName evidence="2">Uncharacterized protein</fullName>
    </submittedName>
</protein>
<reference evidence="2" key="2">
    <citation type="submission" date="2020-09" db="EMBL/GenBank/DDBJ databases">
        <authorList>
            <person name="Sun Q."/>
            <person name="Kim S."/>
        </authorList>
    </citation>
    <scope>NUCLEOTIDE SEQUENCE</scope>
    <source>
        <strain evidence="2">KCTC 32437</strain>
    </source>
</reference>
<dbReference type="Proteomes" id="UP000646579">
    <property type="component" value="Unassembled WGS sequence"/>
</dbReference>
<accession>A0A918RZQ2</accession>
<dbReference type="AlphaFoldDB" id="A0A918RZQ2"/>
<comment type="caution">
    <text evidence="2">The sequence shown here is derived from an EMBL/GenBank/DDBJ whole genome shotgun (WGS) entry which is preliminary data.</text>
</comment>
<evidence type="ECO:0000313" key="3">
    <source>
        <dbReference type="Proteomes" id="UP000646579"/>
    </source>
</evidence>
<dbReference type="RefSeq" id="WP_189423528.1">
    <property type="nucleotide sequence ID" value="NZ_BMZE01000001.1"/>
</dbReference>
<proteinExistence type="predicted"/>